<feature type="transmembrane region" description="Helical" evidence="2">
    <location>
        <begin position="285"/>
        <end position="306"/>
    </location>
</feature>
<organism evidence="4">
    <name type="scientific">Streptomyces sp. R39</name>
    <dbReference type="NCBI Taxonomy" id="3238631"/>
    <lineage>
        <taxon>Bacteria</taxon>
        <taxon>Bacillati</taxon>
        <taxon>Actinomycetota</taxon>
        <taxon>Actinomycetes</taxon>
        <taxon>Kitasatosporales</taxon>
        <taxon>Streptomycetaceae</taxon>
        <taxon>Streptomyces</taxon>
    </lineage>
</organism>
<feature type="compositionally biased region" description="Pro residues" evidence="1">
    <location>
        <begin position="343"/>
        <end position="355"/>
    </location>
</feature>
<keyword evidence="3" id="KW-0732">Signal</keyword>
<name>A0AB39QJY2_9ACTN</name>
<proteinExistence type="predicted"/>
<protein>
    <submittedName>
        <fullName evidence="4">DUF916 domain-containing protein</fullName>
    </submittedName>
</protein>
<accession>A0AB39QJY2</accession>
<evidence type="ECO:0000313" key="4">
    <source>
        <dbReference type="EMBL" id="XDQ43575.1"/>
    </source>
</evidence>
<feature type="region of interest" description="Disordered" evidence="1">
    <location>
        <begin position="314"/>
        <end position="365"/>
    </location>
</feature>
<evidence type="ECO:0000256" key="3">
    <source>
        <dbReference type="SAM" id="SignalP"/>
    </source>
</evidence>
<sequence length="365" mass="38989">MRRVKPYVLLLSLILGVLCTASPARAADNGSWSVYPVASRIAARPYFYLSLAPGQTITDKVAVANKTGRPLTFRLYAADAYNTARDGGFAVRTAQEKMRGVGAWARLGKARVTVPPHRTLTVPFTLRVPKGAEPGDHPGAIVALDERVDPGAGSLALGVRRAVGARVYLRVSGPTLPALTVENVHISHHQPLVPGLGDSTATISYTLHNTGNVTLDPKVRLRARGLFGRTLLSRDLTRIPSELLPGERVRLTARWRDAPQLDWGDVTVTASATGTRQSASASFLALPWLVVAVAFAAGAAGGALFARTRRRGGRPFARTRRGGGRPYAGLFRGRRGRVRPSAPVRPSPPAPPTPSRPRSSPSARP</sequence>
<feature type="compositionally biased region" description="Low complexity" evidence="1">
    <location>
        <begin position="356"/>
        <end position="365"/>
    </location>
</feature>
<keyword evidence="2" id="KW-0812">Transmembrane</keyword>
<reference evidence="4" key="1">
    <citation type="submission" date="2024-07" db="EMBL/GenBank/DDBJ databases">
        <authorList>
            <person name="Yu S.T."/>
        </authorList>
    </citation>
    <scope>NUCLEOTIDE SEQUENCE</scope>
    <source>
        <strain evidence="4">R39</strain>
    </source>
</reference>
<keyword evidence="2" id="KW-0472">Membrane</keyword>
<dbReference type="EMBL" id="CP163441">
    <property type="protein sequence ID" value="XDQ43575.1"/>
    <property type="molecule type" value="Genomic_DNA"/>
</dbReference>
<dbReference type="RefSeq" id="WP_369222685.1">
    <property type="nucleotide sequence ID" value="NZ_CP163441.1"/>
</dbReference>
<evidence type="ECO:0000256" key="1">
    <source>
        <dbReference type="SAM" id="MobiDB-lite"/>
    </source>
</evidence>
<dbReference type="AlphaFoldDB" id="A0AB39QJY2"/>
<evidence type="ECO:0000256" key="2">
    <source>
        <dbReference type="SAM" id="Phobius"/>
    </source>
</evidence>
<feature type="signal peptide" evidence="3">
    <location>
        <begin position="1"/>
        <end position="26"/>
    </location>
</feature>
<feature type="chain" id="PRO_5044290541" evidence="3">
    <location>
        <begin position="27"/>
        <end position="365"/>
    </location>
</feature>
<keyword evidence="2" id="KW-1133">Transmembrane helix</keyword>
<gene>
    <name evidence="4" type="ORF">AB5J52_15615</name>
</gene>
<feature type="compositionally biased region" description="Basic residues" evidence="1">
    <location>
        <begin position="314"/>
        <end position="323"/>
    </location>
</feature>